<dbReference type="AlphaFoldDB" id="A0A4R8R653"/>
<keyword evidence="2" id="KW-1185">Reference proteome</keyword>
<dbReference type="EMBL" id="RYZW01000080">
    <property type="protein sequence ID" value="TDZ51661.1"/>
    <property type="molecule type" value="Genomic_DNA"/>
</dbReference>
<dbReference type="Proteomes" id="UP000295703">
    <property type="component" value="Unassembled WGS sequence"/>
</dbReference>
<protein>
    <submittedName>
        <fullName evidence="1">Uncharacterized protein</fullName>
    </submittedName>
</protein>
<proteinExistence type="predicted"/>
<gene>
    <name evidence="1" type="ORF">CTRI78_v007488</name>
</gene>
<organism evidence="1 2">
    <name type="scientific">Colletotrichum trifolii</name>
    <dbReference type="NCBI Taxonomy" id="5466"/>
    <lineage>
        <taxon>Eukaryota</taxon>
        <taxon>Fungi</taxon>
        <taxon>Dikarya</taxon>
        <taxon>Ascomycota</taxon>
        <taxon>Pezizomycotina</taxon>
        <taxon>Sordariomycetes</taxon>
        <taxon>Hypocreomycetidae</taxon>
        <taxon>Glomerellales</taxon>
        <taxon>Glomerellaceae</taxon>
        <taxon>Colletotrichum</taxon>
        <taxon>Colletotrichum orbiculare species complex</taxon>
    </lineage>
</organism>
<evidence type="ECO:0000313" key="2">
    <source>
        <dbReference type="Proteomes" id="UP000295703"/>
    </source>
</evidence>
<accession>A0A4R8R653</accession>
<comment type="caution">
    <text evidence="1">The sequence shown here is derived from an EMBL/GenBank/DDBJ whole genome shotgun (WGS) entry which is preliminary data.</text>
</comment>
<evidence type="ECO:0000313" key="1">
    <source>
        <dbReference type="EMBL" id="TDZ51661.1"/>
    </source>
</evidence>
<name>A0A4R8R653_COLTR</name>
<reference evidence="1 2" key="1">
    <citation type="submission" date="2018-12" db="EMBL/GenBank/DDBJ databases">
        <title>Genome sequence and assembly of Colletotrichum trifolii.</title>
        <authorList>
            <person name="Gan P."/>
            <person name="Shirasu K."/>
        </authorList>
    </citation>
    <scope>NUCLEOTIDE SEQUENCE [LARGE SCALE GENOMIC DNA]</scope>
    <source>
        <strain evidence="1 2">543-2</strain>
    </source>
</reference>
<sequence>MIALLGPEKLLRHIRRSPNGGHPYSSSPVIRLLHMRAAQEVEENKGQVRRGGEPPANWTQDLFIPRRWRPDCRCVAPGQLSSLRLPVILVRHVPMFSAMSLSHEHGACMSFNRCCSLPVACWAAIDRP</sequence>